<comment type="similarity">
    <text evidence="1 2">Belongs to the small heat shock protein (HSP20) family.</text>
</comment>
<organism evidence="4 5">
    <name type="scientific">Zobellella taiwanensis</name>
    <dbReference type="NCBI Taxonomy" id="347535"/>
    <lineage>
        <taxon>Bacteria</taxon>
        <taxon>Pseudomonadati</taxon>
        <taxon>Pseudomonadota</taxon>
        <taxon>Gammaproteobacteria</taxon>
        <taxon>Aeromonadales</taxon>
        <taxon>Aeromonadaceae</taxon>
        <taxon>Zobellella</taxon>
    </lineage>
</organism>
<feature type="domain" description="SHSP" evidence="3">
    <location>
        <begin position="1"/>
        <end position="92"/>
    </location>
</feature>
<protein>
    <recommendedName>
        <fullName evidence="3">SHSP domain-containing protein</fullName>
    </recommendedName>
</protein>
<evidence type="ECO:0000313" key="5">
    <source>
        <dbReference type="Proteomes" id="UP000242181"/>
    </source>
</evidence>
<dbReference type="AlphaFoldDB" id="A0A2P7QJQ1"/>
<evidence type="ECO:0000256" key="2">
    <source>
        <dbReference type="RuleBase" id="RU003616"/>
    </source>
</evidence>
<dbReference type="Proteomes" id="UP000242181">
    <property type="component" value="Unassembled WGS sequence"/>
</dbReference>
<dbReference type="InterPro" id="IPR008978">
    <property type="entry name" value="HSP20-like_chaperone"/>
</dbReference>
<dbReference type="OrthoDB" id="9792695at2"/>
<dbReference type="SUPFAM" id="SSF49764">
    <property type="entry name" value="HSP20-like chaperones"/>
    <property type="match status" value="1"/>
</dbReference>
<sequence length="92" mass="10517">MEIPGTRKEDISLVREGDKLIIRGEKKHEHEEKSDKLHRIERSYGHFQRVLTLPADAEDEGIDAEFKDGVLKIRVPRKPQSTSKSKNINIAG</sequence>
<keyword evidence="5" id="KW-1185">Reference proteome</keyword>
<dbReference type="PANTHER" id="PTHR11527">
    <property type="entry name" value="HEAT-SHOCK PROTEIN 20 FAMILY MEMBER"/>
    <property type="match status" value="1"/>
</dbReference>
<accession>A0A2P7QJQ1</accession>
<evidence type="ECO:0000313" key="4">
    <source>
        <dbReference type="EMBL" id="PSJ38197.1"/>
    </source>
</evidence>
<dbReference type="InterPro" id="IPR031107">
    <property type="entry name" value="Small_HSP"/>
</dbReference>
<dbReference type="InterPro" id="IPR002068">
    <property type="entry name" value="A-crystallin/Hsp20_dom"/>
</dbReference>
<proteinExistence type="inferred from homology"/>
<reference evidence="4 5" key="1">
    <citation type="submission" date="2018-03" db="EMBL/GenBank/DDBJ databases">
        <title>The draft genome of Zobellella taiwanensis JCM 13381.</title>
        <authorList>
            <person name="Liu L."/>
            <person name="Li L."/>
            <person name="Wang T."/>
            <person name="Zhang X."/>
            <person name="Liang L."/>
        </authorList>
    </citation>
    <scope>NUCLEOTIDE SEQUENCE [LARGE SCALE GENOMIC DNA]</scope>
    <source>
        <strain evidence="4 5">JCM 13381</strain>
    </source>
</reference>
<dbReference type="PROSITE" id="PS01031">
    <property type="entry name" value="SHSP"/>
    <property type="match status" value="1"/>
</dbReference>
<dbReference type="Gene3D" id="2.60.40.790">
    <property type="match status" value="1"/>
</dbReference>
<name>A0A2P7QJQ1_9GAMM</name>
<dbReference type="Pfam" id="PF00011">
    <property type="entry name" value="HSP20"/>
    <property type="match status" value="1"/>
</dbReference>
<gene>
    <name evidence="4" type="ORF">C7I36_14670</name>
</gene>
<dbReference type="CDD" id="cd06464">
    <property type="entry name" value="ACD_sHsps-like"/>
    <property type="match status" value="1"/>
</dbReference>
<evidence type="ECO:0000259" key="3">
    <source>
        <dbReference type="PROSITE" id="PS01031"/>
    </source>
</evidence>
<evidence type="ECO:0000256" key="1">
    <source>
        <dbReference type="PROSITE-ProRule" id="PRU00285"/>
    </source>
</evidence>
<comment type="caution">
    <text evidence="4">The sequence shown here is derived from an EMBL/GenBank/DDBJ whole genome shotgun (WGS) entry which is preliminary data.</text>
</comment>
<dbReference type="EMBL" id="PXYH01000024">
    <property type="protein sequence ID" value="PSJ38197.1"/>
    <property type="molecule type" value="Genomic_DNA"/>
</dbReference>